<dbReference type="Pfam" id="PF00999">
    <property type="entry name" value="Na_H_Exchanger"/>
    <property type="match status" value="1"/>
</dbReference>
<comment type="subcellular location">
    <subcellularLocation>
        <location evidence="1">Golgi apparatus membrane</location>
        <topology evidence="1">Multi-pass membrane protein</topology>
    </subcellularLocation>
</comment>
<feature type="transmembrane region" description="Helical" evidence="14">
    <location>
        <begin position="127"/>
        <end position="149"/>
    </location>
</feature>
<keyword evidence="3" id="KW-0050">Antiport</keyword>
<evidence type="ECO:0000256" key="10">
    <source>
        <dbReference type="ARBA" id="ARBA00023201"/>
    </source>
</evidence>
<dbReference type="GO" id="GO:0015386">
    <property type="term" value="F:potassium:proton antiporter activity"/>
    <property type="evidence" value="ECO:0007669"/>
    <property type="project" value="TreeGrafter"/>
</dbReference>
<dbReference type="PRINTS" id="PR01084">
    <property type="entry name" value="NAHEXCHNGR"/>
</dbReference>
<accession>A0A8X6KG69</accession>
<evidence type="ECO:0000313" key="17">
    <source>
        <dbReference type="Proteomes" id="UP000887116"/>
    </source>
</evidence>
<evidence type="ECO:0000256" key="6">
    <source>
        <dbReference type="ARBA" id="ARBA00023034"/>
    </source>
</evidence>
<keyword evidence="4 14" id="KW-0812">Transmembrane</keyword>
<dbReference type="OrthoDB" id="6424696at2759"/>
<reference evidence="16" key="1">
    <citation type="submission" date="2020-07" db="EMBL/GenBank/DDBJ databases">
        <title>Multicomponent nature underlies the extraordinary mechanical properties of spider dragline silk.</title>
        <authorList>
            <person name="Kono N."/>
            <person name="Nakamura H."/>
            <person name="Mori M."/>
            <person name="Yoshida Y."/>
            <person name="Ohtoshi R."/>
            <person name="Malay A.D."/>
            <person name="Moran D.A.P."/>
            <person name="Tomita M."/>
            <person name="Numata K."/>
            <person name="Arakawa K."/>
        </authorList>
    </citation>
    <scope>NUCLEOTIDE SEQUENCE</scope>
</reference>
<organism evidence="16 17">
    <name type="scientific">Trichonephila clavata</name>
    <name type="common">Joro spider</name>
    <name type="synonym">Nephila clavata</name>
    <dbReference type="NCBI Taxonomy" id="2740835"/>
    <lineage>
        <taxon>Eukaryota</taxon>
        <taxon>Metazoa</taxon>
        <taxon>Ecdysozoa</taxon>
        <taxon>Arthropoda</taxon>
        <taxon>Chelicerata</taxon>
        <taxon>Arachnida</taxon>
        <taxon>Araneae</taxon>
        <taxon>Araneomorphae</taxon>
        <taxon>Entelegynae</taxon>
        <taxon>Araneoidea</taxon>
        <taxon>Nephilidae</taxon>
        <taxon>Trichonephila</taxon>
    </lineage>
</organism>
<proteinExistence type="predicted"/>
<keyword evidence="10" id="KW-0739">Sodium transport</keyword>
<dbReference type="PANTHER" id="PTHR10110:SF191">
    <property type="entry name" value="SODIUM_HYDROGEN EXCHANGER 8"/>
    <property type="match status" value="1"/>
</dbReference>
<dbReference type="GO" id="GO:0015385">
    <property type="term" value="F:sodium:proton antiporter activity"/>
    <property type="evidence" value="ECO:0007669"/>
    <property type="project" value="InterPro"/>
</dbReference>
<dbReference type="InterPro" id="IPR006153">
    <property type="entry name" value="Cation/H_exchanger_TM"/>
</dbReference>
<evidence type="ECO:0000256" key="14">
    <source>
        <dbReference type="SAM" id="Phobius"/>
    </source>
</evidence>
<evidence type="ECO:0000256" key="8">
    <source>
        <dbReference type="ARBA" id="ARBA00023065"/>
    </source>
</evidence>
<name>A0A8X6KG69_TRICU</name>
<evidence type="ECO:0000256" key="9">
    <source>
        <dbReference type="ARBA" id="ARBA00023136"/>
    </source>
</evidence>
<dbReference type="AlphaFoldDB" id="A0A8X6KG69"/>
<dbReference type="Gene3D" id="6.10.140.1330">
    <property type="match status" value="1"/>
</dbReference>
<keyword evidence="5 14" id="KW-1133">Transmembrane helix</keyword>
<dbReference type="PANTHER" id="PTHR10110">
    <property type="entry name" value="SODIUM/HYDROGEN EXCHANGER"/>
    <property type="match status" value="1"/>
</dbReference>
<comment type="caution">
    <text evidence="16">The sequence shown here is derived from an EMBL/GenBank/DDBJ whole genome shotgun (WGS) entry which is preliminary data.</text>
</comment>
<dbReference type="InterPro" id="IPR018422">
    <property type="entry name" value="Cation/H_exchanger_CPA1"/>
</dbReference>
<dbReference type="InterPro" id="IPR004709">
    <property type="entry name" value="NaH_exchanger"/>
</dbReference>
<dbReference type="GO" id="GO:0000139">
    <property type="term" value="C:Golgi membrane"/>
    <property type="evidence" value="ECO:0007669"/>
    <property type="project" value="UniProtKB-SubCell"/>
</dbReference>
<evidence type="ECO:0000256" key="2">
    <source>
        <dbReference type="ARBA" id="ARBA00022448"/>
    </source>
</evidence>
<feature type="transmembrane region" description="Helical" evidence="14">
    <location>
        <begin position="62"/>
        <end position="84"/>
    </location>
</feature>
<dbReference type="Proteomes" id="UP000887116">
    <property type="component" value="Unassembled WGS sequence"/>
</dbReference>
<dbReference type="EMBL" id="BMAO01021516">
    <property type="protein sequence ID" value="GFQ75110.1"/>
    <property type="molecule type" value="Genomic_DNA"/>
</dbReference>
<protein>
    <recommendedName>
        <fullName evidence="11">Sodium/hydrogen exchanger 8</fullName>
    </recommendedName>
    <alternativeName>
        <fullName evidence="12">Na(+)/H(+) exchanger 8</fullName>
    </alternativeName>
    <alternativeName>
        <fullName evidence="13">Solute carrier family 9 member 8</fullName>
    </alternativeName>
</protein>
<evidence type="ECO:0000313" key="16">
    <source>
        <dbReference type="EMBL" id="GFQ75110.1"/>
    </source>
</evidence>
<gene>
    <name evidence="16" type="ORF">TNCT_406501</name>
</gene>
<keyword evidence="6" id="KW-0333">Golgi apparatus</keyword>
<evidence type="ECO:0000256" key="12">
    <source>
        <dbReference type="ARBA" id="ARBA00042291"/>
    </source>
</evidence>
<evidence type="ECO:0000256" key="1">
    <source>
        <dbReference type="ARBA" id="ARBA00004653"/>
    </source>
</evidence>
<evidence type="ECO:0000256" key="5">
    <source>
        <dbReference type="ARBA" id="ARBA00022989"/>
    </source>
</evidence>
<dbReference type="GO" id="GO:0051453">
    <property type="term" value="P:regulation of intracellular pH"/>
    <property type="evidence" value="ECO:0007669"/>
    <property type="project" value="TreeGrafter"/>
</dbReference>
<evidence type="ECO:0000259" key="15">
    <source>
        <dbReference type="Pfam" id="PF00999"/>
    </source>
</evidence>
<keyword evidence="2" id="KW-0813">Transport</keyword>
<feature type="domain" description="Cation/H+ exchanger transmembrane" evidence="15">
    <location>
        <begin position="62"/>
        <end position="209"/>
    </location>
</feature>
<evidence type="ECO:0000256" key="3">
    <source>
        <dbReference type="ARBA" id="ARBA00022449"/>
    </source>
</evidence>
<keyword evidence="17" id="KW-1185">Reference proteome</keyword>
<keyword evidence="8" id="KW-0406">Ion transport</keyword>
<evidence type="ECO:0000256" key="11">
    <source>
        <dbReference type="ARBA" id="ARBA00040570"/>
    </source>
</evidence>
<evidence type="ECO:0000256" key="13">
    <source>
        <dbReference type="ARBA" id="ARBA00042692"/>
    </source>
</evidence>
<keyword evidence="7" id="KW-0915">Sodium</keyword>
<keyword evidence="9 14" id="KW-0472">Membrane</keyword>
<sequence>MPLSVLKDIASSVAEIESNLSLLVVRSNVTQISESSSVSECADRLTLPVKGTYEEVNHSLKILLMLFVIGAAVGGSFAITYGHLPGDFEKREAFDPTTFFLFMLPPIMYESAYNLHKGNFFRNIGSILVFAIFGTAVSAFIIGGILFLFGKKQWVYELSFTESFAFGSFISAVDPVATLAVFHALDVDPVLNMLVTGESILNDAVAIVLSR</sequence>
<evidence type="ECO:0000256" key="7">
    <source>
        <dbReference type="ARBA" id="ARBA00023053"/>
    </source>
</evidence>
<feature type="transmembrane region" description="Helical" evidence="14">
    <location>
        <begin position="164"/>
        <end position="185"/>
    </location>
</feature>
<evidence type="ECO:0000256" key="4">
    <source>
        <dbReference type="ARBA" id="ARBA00022692"/>
    </source>
</evidence>